<protein>
    <submittedName>
        <fullName evidence="6">ABC transporter ATP-binding protein</fullName>
    </submittedName>
</protein>
<dbReference type="Gene3D" id="3.40.50.300">
    <property type="entry name" value="P-loop containing nucleotide triphosphate hydrolases"/>
    <property type="match status" value="1"/>
</dbReference>
<dbReference type="GO" id="GO:0016887">
    <property type="term" value="F:ATP hydrolysis activity"/>
    <property type="evidence" value="ECO:0007669"/>
    <property type="project" value="InterPro"/>
</dbReference>
<reference evidence="6 7" key="1">
    <citation type="submission" date="2020-12" db="EMBL/GenBank/DDBJ databases">
        <title>WGS of Thermoactinomyces spp.</title>
        <authorList>
            <person name="Cheng K."/>
        </authorList>
    </citation>
    <scope>NUCLEOTIDE SEQUENCE [LARGE SCALE GENOMIC DNA]</scope>
    <source>
        <strain evidence="7">CICC 10671\DSM 43846</strain>
    </source>
</reference>
<comment type="similarity">
    <text evidence="1">Belongs to the ABC transporter superfamily.</text>
</comment>
<keyword evidence="4 6" id="KW-0067">ATP-binding</keyword>
<evidence type="ECO:0000313" key="7">
    <source>
        <dbReference type="Proteomes" id="UP000633619"/>
    </source>
</evidence>
<evidence type="ECO:0000256" key="4">
    <source>
        <dbReference type="ARBA" id="ARBA00022840"/>
    </source>
</evidence>
<keyword evidence="2" id="KW-0813">Transport</keyword>
<feature type="domain" description="ABC transporter" evidence="5">
    <location>
        <begin position="11"/>
        <end position="238"/>
    </location>
</feature>
<dbReference type="GO" id="GO:0005524">
    <property type="term" value="F:ATP binding"/>
    <property type="evidence" value="ECO:0007669"/>
    <property type="project" value="UniProtKB-KW"/>
</dbReference>
<dbReference type="CDD" id="cd03268">
    <property type="entry name" value="ABC_BcrA_bacitracin_resist"/>
    <property type="match status" value="1"/>
</dbReference>
<dbReference type="RefSeq" id="WP_181731754.1">
    <property type="nucleotide sequence ID" value="NZ_JACEIR010000003.1"/>
</dbReference>
<evidence type="ECO:0000259" key="5">
    <source>
        <dbReference type="PROSITE" id="PS50893"/>
    </source>
</evidence>
<dbReference type="EMBL" id="JAECVW010000002">
    <property type="protein sequence ID" value="MBH8594512.1"/>
    <property type="molecule type" value="Genomic_DNA"/>
</dbReference>
<dbReference type="PANTHER" id="PTHR43335:SF4">
    <property type="entry name" value="ABC TRANSPORTER, ATP-BINDING PROTEIN"/>
    <property type="match status" value="1"/>
</dbReference>
<evidence type="ECO:0000256" key="2">
    <source>
        <dbReference type="ARBA" id="ARBA00022448"/>
    </source>
</evidence>
<gene>
    <name evidence="6" type="ORF">I8U20_04115</name>
</gene>
<evidence type="ECO:0000313" key="6">
    <source>
        <dbReference type="EMBL" id="MBH8594512.1"/>
    </source>
</evidence>
<proteinExistence type="inferred from homology"/>
<dbReference type="PANTHER" id="PTHR43335">
    <property type="entry name" value="ABC TRANSPORTER, ATP-BINDING PROTEIN"/>
    <property type="match status" value="1"/>
</dbReference>
<dbReference type="InterPro" id="IPR017871">
    <property type="entry name" value="ABC_transporter-like_CS"/>
</dbReference>
<name>A0A8I1A2U2_THEIN</name>
<dbReference type="PROSITE" id="PS00211">
    <property type="entry name" value="ABC_TRANSPORTER_1"/>
    <property type="match status" value="1"/>
</dbReference>
<dbReference type="Pfam" id="PF00005">
    <property type="entry name" value="ABC_tran"/>
    <property type="match status" value="1"/>
</dbReference>
<dbReference type="PROSITE" id="PS50893">
    <property type="entry name" value="ABC_TRANSPORTER_2"/>
    <property type="match status" value="1"/>
</dbReference>
<dbReference type="InterPro" id="IPR027417">
    <property type="entry name" value="P-loop_NTPase"/>
</dbReference>
<accession>A0A8I1A2U2</accession>
<keyword evidence="7" id="KW-1185">Reference proteome</keyword>
<organism evidence="6 7">
    <name type="scientific">Thermoactinomyces intermedius</name>
    <dbReference type="NCBI Taxonomy" id="2024"/>
    <lineage>
        <taxon>Bacteria</taxon>
        <taxon>Bacillati</taxon>
        <taxon>Bacillota</taxon>
        <taxon>Bacilli</taxon>
        <taxon>Bacillales</taxon>
        <taxon>Thermoactinomycetaceae</taxon>
        <taxon>Thermoactinomyces</taxon>
    </lineage>
</organism>
<dbReference type="AlphaFoldDB" id="A0A8I1A2U2"/>
<dbReference type="InterPro" id="IPR003439">
    <property type="entry name" value="ABC_transporter-like_ATP-bd"/>
</dbReference>
<keyword evidence="3" id="KW-0547">Nucleotide-binding</keyword>
<dbReference type="Proteomes" id="UP000633619">
    <property type="component" value="Unassembled WGS sequence"/>
</dbReference>
<evidence type="ECO:0000256" key="3">
    <source>
        <dbReference type="ARBA" id="ARBA00022741"/>
    </source>
</evidence>
<sequence length="309" mass="34425">MQNKPTHETVLSVQGLGKVIRGRPIVQNLSFEVRAGEIFGFLGPNGAGKTTTIRMLVGLVRPGEGSIHIAGHDLKKSFTKAISHVGCIVENPELYPSLTGYENLEFFARMAGLPKKRIDEVIEQVRLSGRIHDPVKTYSLGMKQRLGIAQALLNRPKLLILDEPTNGLDPAGIHDLRSFIRRLAREEGIGVFLSSHILHEIQALCDRVAIIQNGQFIYTGPVHPPAGDLERVEWKVTPCNQGMHCLQQLPYVTNIRKKPGSRLSVEMPAGKISETNQYLLNHQIQVWEITPRKQTLEDLYMNLTKGDAP</sequence>
<dbReference type="InterPro" id="IPR003593">
    <property type="entry name" value="AAA+_ATPase"/>
</dbReference>
<evidence type="ECO:0000256" key="1">
    <source>
        <dbReference type="ARBA" id="ARBA00005417"/>
    </source>
</evidence>
<comment type="caution">
    <text evidence="6">The sequence shown here is derived from an EMBL/GenBank/DDBJ whole genome shotgun (WGS) entry which is preliminary data.</text>
</comment>
<dbReference type="SMART" id="SM00382">
    <property type="entry name" value="AAA"/>
    <property type="match status" value="1"/>
</dbReference>
<dbReference type="SUPFAM" id="SSF52540">
    <property type="entry name" value="P-loop containing nucleoside triphosphate hydrolases"/>
    <property type="match status" value="1"/>
</dbReference>